<evidence type="ECO:0000259" key="10">
    <source>
        <dbReference type="PROSITE" id="PS50109"/>
    </source>
</evidence>
<dbReference type="Pfam" id="PF02518">
    <property type="entry name" value="HATPase_c"/>
    <property type="match status" value="1"/>
</dbReference>
<dbReference type="InterPro" id="IPR029016">
    <property type="entry name" value="GAF-like_dom_sf"/>
</dbReference>
<dbReference type="PRINTS" id="PR00344">
    <property type="entry name" value="BCTRLSENSOR"/>
</dbReference>
<keyword evidence="4" id="KW-0808">Transferase</keyword>
<evidence type="ECO:0000313" key="12">
    <source>
        <dbReference type="Proteomes" id="UP000503640"/>
    </source>
</evidence>
<dbReference type="GO" id="GO:0005524">
    <property type="term" value="F:ATP binding"/>
    <property type="evidence" value="ECO:0007669"/>
    <property type="project" value="UniProtKB-KW"/>
</dbReference>
<accession>A0A7I9VPZ1</accession>
<comment type="catalytic activity">
    <reaction evidence="1">
        <text>ATP + protein L-histidine = ADP + protein N-phospho-L-histidine.</text>
        <dbReference type="EC" id="2.7.13.3"/>
    </reaction>
</comment>
<dbReference type="InterPro" id="IPR036890">
    <property type="entry name" value="HATPase_C_sf"/>
</dbReference>
<keyword evidence="5" id="KW-0547">Nucleotide-binding</keyword>
<evidence type="ECO:0000256" key="9">
    <source>
        <dbReference type="SAM" id="MobiDB-lite"/>
    </source>
</evidence>
<dbReference type="InterPro" id="IPR036097">
    <property type="entry name" value="HisK_dim/P_sf"/>
</dbReference>
<dbReference type="Pfam" id="PF13492">
    <property type="entry name" value="GAF_3"/>
    <property type="match status" value="2"/>
</dbReference>
<dbReference type="Pfam" id="PF01590">
    <property type="entry name" value="GAF"/>
    <property type="match status" value="1"/>
</dbReference>
<feature type="region of interest" description="Disordered" evidence="9">
    <location>
        <begin position="894"/>
        <end position="931"/>
    </location>
</feature>
<gene>
    <name evidence="11" type="ORF">AMYX_31960</name>
</gene>
<dbReference type="SUPFAM" id="SSF55781">
    <property type="entry name" value="GAF domain-like"/>
    <property type="match status" value="4"/>
</dbReference>
<evidence type="ECO:0000256" key="4">
    <source>
        <dbReference type="ARBA" id="ARBA00022679"/>
    </source>
</evidence>
<feature type="domain" description="Histidine kinase" evidence="10">
    <location>
        <begin position="710"/>
        <end position="916"/>
    </location>
</feature>
<dbReference type="SMART" id="SM00065">
    <property type="entry name" value="GAF"/>
    <property type="match status" value="4"/>
</dbReference>
<dbReference type="SUPFAM" id="SSF55874">
    <property type="entry name" value="ATPase domain of HSP90 chaperone/DNA topoisomerase II/histidine kinase"/>
    <property type="match status" value="1"/>
</dbReference>
<dbReference type="InterPro" id="IPR003018">
    <property type="entry name" value="GAF"/>
</dbReference>
<dbReference type="Gene3D" id="3.30.565.10">
    <property type="entry name" value="Histidine kinase-like ATPase, C-terminal domain"/>
    <property type="match status" value="1"/>
</dbReference>
<dbReference type="EC" id="2.7.13.3" evidence="2"/>
<dbReference type="EMBL" id="BJTG01000008">
    <property type="protein sequence ID" value="GEJ58455.1"/>
    <property type="molecule type" value="Genomic_DNA"/>
</dbReference>
<dbReference type="InterPro" id="IPR003594">
    <property type="entry name" value="HATPase_dom"/>
</dbReference>
<organism evidence="11 12">
    <name type="scientific">Anaeromyxobacter diazotrophicus</name>
    <dbReference type="NCBI Taxonomy" id="2590199"/>
    <lineage>
        <taxon>Bacteria</taxon>
        <taxon>Pseudomonadati</taxon>
        <taxon>Myxococcota</taxon>
        <taxon>Myxococcia</taxon>
        <taxon>Myxococcales</taxon>
        <taxon>Cystobacterineae</taxon>
        <taxon>Anaeromyxobacteraceae</taxon>
        <taxon>Anaeromyxobacter</taxon>
    </lineage>
</organism>
<keyword evidence="3" id="KW-0597">Phosphoprotein</keyword>
<dbReference type="SMART" id="SM00388">
    <property type="entry name" value="HisKA"/>
    <property type="match status" value="1"/>
</dbReference>
<dbReference type="PANTHER" id="PTHR43065">
    <property type="entry name" value="SENSOR HISTIDINE KINASE"/>
    <property type="match status" value="1"/>
</dbReference>
<evidence type="ECO:0000313" key="11">
    <source>
        <dbReference type="EMBL" id="GEJ58455.1"/>
    </source>
</evidence>
<evidence type="ECO:0000256" key="8">
    <source>
        <dbReference type="ARBA" id="ARBA00023012"/>
    </source>
</evidence>
<dbReference type="Gene3D" id="1.10.287.130">
    <property type="match status" value="1"/>
</dbReference>
<dbReference type="InterPro" id="IPR004358">
    <property type="entry name" value="Sig_transdc_His_kin-like_C"/>
</dbReference>
<dbReference type="PANTHER" id="PTHR43065:SF10">
    <property type="entry name" value="PEROXIDE STRESS-ACTIVATED HISTIDINE KINASE MAK3"/>
    <property type="match status" value="1"/>
</dbReference>
<dbReference type="CDD" id="cd00082">
    <property type="entry name" value="HisKA"/>
    <property type="match status" value="1"/>
</dbReference>
<evidence type="ECO:0000256" key="6">
    <source>
        <dbReference type="ARBA" id="ARBA00022777"/>
    </source>
</evidence>
<dbReference type="Pfam" id="PF00512">
    <property type="entry name" value="HisKA"/>
    <property type="match status" value="1"/>
</dbReference>
<dbReference type="Gene3D" id="3.30.450.40">
    <property type="match status" value="4"/>
</dbReference>
<evidence type="ECO:0000256" key="7">
    <source>
        <dbReference type="ARBA" id="ARBA00022840"/>
    </source>
</evidence>
<evidence type="ECO:0000256" key="5">
    <source>
        <dbReference type="ARBA" id="ARBA00022741"/>
    </source>
</evidence>
<protein>
    <recommendedName>
        <fullName evidence="2">histidine kinase</fullName>
        <ecNumber evidence="2">2.7.13.3</ecNumber>
    </recommendedName>
</protein>
<evidence type="ECO:0000256" key="1">
    <source>
        <dbReference type="ARBA" id="ARBA00000085"/>
    </source>
</evidence>
<evidence type="ECO:0000256" key="3">
    <source>
        <dbReference type="ARBA" id="ARBA00022553"/>
    </source>
</evidence>
<reference evidence="12" key="1">
    <citation type="journal article" date="2020" name="Appl. Environ. Microbiol.">
        <title>Diazotrophic Anaeromyxobacter Isolates from Soils.</title>
        <authorList>
            <person name="Masuda Y."/>
            <person name="Yamanaka H."/>
            <person name="Xu Z.X."/>
            <person name="Shiratori Y."/>
            <person name="Aono T."/>
            <person name="Amachi S."/>
            <person name="Senoo K."/>
            <person name="Itoh H."/>
        </authorList>
    </citation>
    <scope>NUCLEOTIDE SEQUENCE [LARGE SCALE GENOMIC DNA]</scope>
    <source>
        <strain evidence="12">R267</strain>
    </source>
</reference>
<dbReference type="AlphaFoldDB" id="A0A7I9VPZ1"/>
<dbReference type="RefSeq" id="WP_176067030.1">
    <property type="nucleotide sequence ID" value="NZ_BJTG01000008.1"/>
</dbReference>
<dbReference type="PROSITE" id="PS50109">
    <property type="entry name" value="HIS_KIN"/>
    <property type="match status" value="1"/>
</dbReference>
<dbReference type="InterPro" id="IPR005467">
    <property type="entry name" value="His_kinase_dom"/>
</dbReference>
<dbReference type="InterPro" id="IPR003661">
    <property type="entry name" value="HisK_dim/P_dom"/>
</dbReference>
<comment type="caution">
    <text evidence="11">The sequence shown here is derived from an EMBL/GenBank/DDBJ whole genome shotgun (WGS) entry which is preliminary data.</text>
</comment>
<keyword evidence="12" id="KW-1185">Reference proteome</keyword>
<dbReference type="SUPFAM" id="SSF47384">
    <property type="entry name" value="Homodimeric domain of signal transducing histidine kinase"/>
    <property type="match status" value="1"/>
</dbReference>
<name>A0A7I9VPZ1_9BACT</name>
<dbReference type="SMART" id="SM00387">
    <property type="entry name" value="HATPase_c"/>
    <property type="match status" value="1"/>
</dbReference>
<sequence length="931" mass="98591">MTAVPPGEGELAALQARNAELAALNRVAEAAGAAPDLELFLARAGEEASALLGAPVVGFFLLERDRREAVLLHLHGGDEADRRRLGRAPVTGNVFESVGLGGQVRVRQVAELPGALQELLAPLRLATVASTPARFRSSTVGVLSAGFREPRSPEACRTDLLEALGAHFASAVETHRLLGDLRGRVAELTLLNDMAVATATLDPVLLLENALRRTSATFRAETAAAYLLEAGELRQTACLGVSAETAARTSRLPLGKGPAGQAAAEGKIIHHPELRPASPGQAWMRDQEGVHAAVGVPLLAKDRVLGAFVLGRRRPEPFTDGELSLLTAVGVQLGVAVENARLFADTRRRVADLEAVNALALRVFATAPGDARRLLEEASQEMARALAVRSVVVLQLDQDGEGLTGVAGFGTPLPPAQIAIPLARSDLVRRALGACEPAWGLQVIDAPRPGEIAPPPLSVLLVPLSARGATRGVVALADGPERRYSEAEIALALALAGEAAMGLENAELYAEARHRVEELSLVHEVGRSLVATLELSQVLEAGVRNLARIVDAPDGYLLLADAQRDRMVVRAASGSGARLVGHGISLRLQHSLSRLVYEQRTPIAMADVTQDVRVDAELKTLTGARAYLGLPLVVRERPIGVALIAETRGPRRFTPAEVERATAIANQLAVAVENAGLYEDLRRSYADLARAQDQLVRQERLAALGELAAVVAHEVRNPLGVVFNSLGSLRRLVPQRGDARMLLDIVGEEAERLNRMVGDLLDFARPSRPTVRAEPLAPVVDAALAAALGDGGRGVRVERELADDLPPVPMDARLLRQAVLNLVLNAAQAMGGAGTLTVRARAEEGGVVLELGDTGPGIPEDVRHRIFEPFFTTKATGTGLGLAVVKRIVDDHHGRIETRPGPQGGTVFSLRLPIRPTSPLKPDAGSAEDEP</sequence>
<keyword evidence="7" id="KW-0067">ATP-binding</keyword>
<keyword evidence="6" id="KW-0418">Kinase</keyword>
<dbReference type="Proteomes" id="UP000503640">
    <property type="component" value="Unassembled WGS sequence"/>
</dbReference>
<proteinExistence type="predicted"/>
<keyword evidence="8" id="KW-0902">Two-component regulatory system</keyword>
<dbReference type="GO" id="GO:0000155">
    <property type="term" value="F:phosphorelay sensor kinase activity"/>
    <property type="evidence" value="ECO:0007669"/>
    <property type="project" value="InterPro"/>
</dbReference>
<evidence type="ECO:0000256" key="2">
    <source>
        <dbReference type="ARBA" id="ARBA00012438"/>
    </source>
</evidence>